<reference evidence="2 3" key="1">
    <citation type="submission" date="2018-07" db="EMBL/GenBank/DDBJ databases">
        <title>Genomic Encyclopedia of Type Strains, Phase III (KMG-III): the genomes of soil and plant-associated and newly described type strains.</title>
        <authorList>
            <person name="Whitman W."/>
        </authorList>
    </citation>
    <scope>NUCLEOTIDE SEQUENCE [LARGE SCALE GENOMIC DNA]</scope>
    <source>
        <strain evidence="2 3">CECT 7031</strain>
    </source>
</reference>
<evidence type="ECO:0000313" key="3">
    <source>
        <dbReference type="Proteomes" id="UP000254912"/>
    </source>
</evidence>
<dbReference type="GO" id="GO:0004518">
    <property type="term" value="F:nuclease activity"/>
    <property type="evidence" value="ECO:0007669"/>
    <property type="project" value="UniProtKB-KW"/>
</dbReference>
<keyword evidence="1" id="KW-0963">Cytoplasm</keyword>
<dbReference type="NCBIfam" id="TIGR00250">
    <property type="entry name" value="RNAse_H_YqgF"/>
    <property type="match status" value="1"/>
</dbReference>
<keyword evidence="1" id="KW-0540">Nuclease</keyword>
<dbReference type="PANTHER" id="PTHR33317">
    <property type="entry name" value="POLYNUCLEOTIDYL TRANSFERASE, RIBONUCLEASE H-LIKE SUPERFAMILY PROTEIN"/>
    <property type="match status" value="1"/>
</dbReference>
<dbReference type="EMBL" id="QRAS01000004">
    <property type="protein sequence ID" value="RDL01569.1"/>
    <property type="molecule type" value="Genomic_DNA"/>
</dbReference>
<accession>A0A288Q636</accession>
<keyword evidence="1" id="KW-0690">Ribosome biogenesis</keyword>
<comment type="similarity">
    <text evidence="1">Belongs to the YqgF HJR family.</text>
</comment>
<dbReference type="FunFam" id="3.30.420.140:FF:000003">
    <property type="entry name" value="Putative pre-16S rRNA nuclease"/>
    <property type="match status" value="1"/>
</dbReference>
<dbReference type="InterPro" id="IPR006641">
    <property type="entry name" value="YqgF/RNaseH-like_dom"/>
</dbReference>
<dbReference type="GO" id="GO:0016788">
    <property type="term" value="F:hydrolase activity, acting on ester bonds"/>
    <property type="evidence" value="ECO:0007669"/>
    <property type="project" value="UniProtKB-UniRule"/>
</dbReference>
<dbReference type="KEGG" id="wso:WSWS_00320"/>
<dbReference type="GO" id="GO:0000967">
    <property type="term" value="P:rRNA 5'-end processing"/>
    <property type="evidence" value="ECO:0007669"/>
    <property type="project" value="UniProtKB-UniRule"/>
</dbReference>
<dbReference type="HAMAP" id="MF_00651">
    <property type="entry name" value="Nuclease_YqgF"/>
    <property type="match status" value="1"/>
</dbReference>
<keyword evidence="1" id="KW-0378">Hydrolase</keyword>
<dbReference type="AlphaFoldDB" id="A0A288Q636"/>
<dbReference type="PANTHER" id="PTHR33317:SF4">
    <property type="entry name" value="POLYNUCLEOTIDYL TRANSFERASE, RIBONUCLEASE H-LIKE SUPERFAMILY PROTEIN"/>
    <property type="match status" value="1"/>
</dbReference>
<dbReference type="SMART" id="SM00732">
    <property type="entry name" value="YqgFc"/>
    <property type="match status" value="1"/>
</dbReference>
<dbReference type="EC" id="3.1.-.-" evidence="1"/>
<organism evidence="2 3">
    <name type="scientific">Weissella soli</name>
    <dbReference type="NCBI Taxonomy" id="155866"/>
    <lineage>
        <taxon>Bacteria</taxon>
        <taxon>Bacillati</taxon>
        <taxon>Bacillota</taxon>
        <taxon>Bacilli</taxon>
        <taxon>Lactobacillales</taxon>
        <taxon>Lactobacillaceae</taxon>
        <taxon>Weissella</taxon>
    </lineage>
</organism>
<dbReference type="GeneID" id="94545530"/>
<dbReference type="InterPro" id="IPR037027">
    <property type="entry name" value="YqgF/RNaseH-like_dom_sf"/>
</dbReference>
<comment type="caution">
    <text evidence="2">The sequence shown here is derived from an EMBL/GenBank/DDBJ whole genome shotgun (WGS) entry which is preliminary data.</text>
</comment>
<dbReference type="Pfam" id="PF03652">
    <property type="entry name" value="RuvX"/>
    <property type="match status" value="1"/>
</dbReference>
<protein>
    <recommendedName>
        <fullName evidence="1">Putative pre-16S rRNA nuclease</fullName>
        <ecNumber evidence="1">3.1.-.-</ecNumber>
    </recommendedName>
</protein>
<proteinExistence type="inferred from homology"/>
<comment type="function">
    <text evidence="1">Could be a nuclease involved in processing of the 5'-end of pre-16S rRNA.</text>
</comment>
<evidence type="ECO:0000256" key="1">
    <source>
        <dbReference type="HAMAP-Rule" id="MF_00651"/>
    </source>
</evidence>
<gene>
    <name evidence="2" type="ORF">DFP99_1475</name>
</gene>
<dbReference type="SUPFAM" id="SSF53098">
    <property type="entry name" value="Ribonuclease H-like"/>
    <property type="match status" value="1"/>
</dbReference>
<dbReference type="GO" id="GO:0005829">
    <property type="term" value="C:cytosol"/>
    <property type="evidence" value="ECO:0007669"/>
    <property type="project" value="TreeGrafter"/>
</dbReference>
<dbReference type="InterPro" id="IPR012337">
    <property type="entry name" value="RNaseH-like_sf"/>
</dbReference>
<name>A0A288Q636_9LACO</name>
<dbReference type="Gene3D" id="3.30.420.140">
    <property type="entry name" value="YqgF/RNase H-like domain"/>
    <property type="match status" value="1"/>
</dbReference>
<dbReference type="RefSeq" id="WP_070229620.1">
    <property type="nucleotide sequence ID" value="NZ_BJYO01000006.1"/>
</dbReference>
<dbReference type="CDD" id="cd16964">
    <property type="entry name" value="YqgF"/>
    <property type="match status" value="1"/>
</dbReference>
<dbReference type="InterPro" id="IPR005227">
    <property type="entry name" value="YqgF"/>
</dbReference>
<dbReference type="OrthoDB" id="9796140at2"/>
<keyword evidence="3" id="KW-1185">Reference proteome</keyword>
<dbReference type="Proteomes" id="UP000254912">
    <property type="component" value="Unassembled WGS sequence"/>
</dbReference>
<evidence type="ECO:0000313" key="2">
    <source>
        <dbReference type="EMBL" id="RDL01569.1"/>
    </source>
</evidence>
<sequence>MRILGLDVGSRTVGVAVSDPMGWTAQGVEIIRINEDEKEFGIDRMKELVEQFQPAGFLLGLPKNMNNSLGPRAEASQAYGDLLKATFGLPIDYQDERLTTVEAERMLIEEADISRKKRKQVIDKLAAELILQNYLDRKGPLLTSGGSTRMTFD</sequence>
<comment type="subcellular location">
    <subcellularLocation>
        <location evidence="1">Cytoplasm</location>
    </subcellularLocation>
</comment>